<dbReference type="Proteomes" id="UP001642360">
    <property type="component" value="Unassembled WGS sequence"/>
</dbReference>
<evidence type="ECO:0000313" key="5">
    <source>
        <dbReference type="Proteomes" id="UP001642360"/>
    </source>
</evidence>
<name>A0ABC8RK06_9AQUA</name>
<dbReference type="PANTHER" id="PTHR33142:SF66">
    <property type="entry name" value="CYCLIN-DEPENDENT PROTEIN KINASE INHIBITOR SMR3"/>
    <property type="match status" value="1"/>
</dbReference>
<dbReference type="AlphaFoldDB" id="A0ABC8RK06"/>
<feature type="region of interest" description="Disordered" evidence="3">
    <location>
        <begin position="109"/>
        <end position="152"/>
    </location>
</feature>
<dbReference type="InterPro" id="IPR040389">
    <property type="entry name" value="SMR"/>
</dbReference>
<evidence type="ECO:0000256" key="3">
    <source>
        <dbReference type="SAM" id="MobiDB-lite"/>
    </source>
</evidence>
<reference evidence="4 5" key="1">
    <citation type="submission" date="2024-02" db="EMBL/GenBank/DDBJ databases">
        <authorList>
            <person name="Vignale AGUSTIN F."/>
            <person name="Sosa J E."/>
            <person name="Modenutti C."/>
        </authorList>
    </citation>
    <scope>NUCLEOTIDE SEQUENCE [LARGE SCALE GENOMIC DNA]</scope>
</reference>
<dbReference type="EMBL" id="CAUOFW020001277">
    <property type="protein sequence ID" value="CAK9143023.1"/>
    <property type="molecule type" value="Genomic_DNA"/>
</dbReference>
<organism evidence="4 5">
    <name type="scientific">Ilex paraguariensis</name>
    <name type="common">yerba mate</name>
    <dbReference type="NCBI Taxonomy" id="185542"/>
    <lineage>
        <taxon>Eukaryota</taxon>
        <taxon>Viridiplantae</taxon>
        <taxon>Streptophyta</taxon>
        <taxon>Embryophyta</taxon>
        <taxon>Tracheophyta</taxon>
        <taxon>Spermatophyta</taxon>
        <taxon>Magnoliopsida</taxon>
        <taxon>eudicotyledons</taxon>
        <taxon>Gunneridae</taxon>
        <taxon>Pentapetalae</taxon>
        <taxon>asterids</taxon>
        <taxon>campanulids</taxon>
        <taxon>Aquifoliales</taxon>
        <taxon>Aquifoliaceae</taxon>
        <taxon>Ilex</taxon>
    </lineage>
</organism>
<keyword evidence="1" id="KW-0649">Protein kinase inhibitor</keyword>
<keyword evidence="2" id="KW-0131">Cell cycle</keyword>
<comment type="caution">
    <text evidence="4">The sequence shown here is derived from an EMBL/GenBank/DDBJ whole genome shotgun (WGS) entry which is preliminary data.</text>
</comment>
<protein>
    <submittedName>
        <fullName evidence="4">Uncharacterized protein</fullName>
    </submittedName>
</protein>
<dbReference type="PANTHER" id="PTHR33142">
    <property type="entry name" value="CYCLIN-DEPENDENT PROTEIN KINASE INHIBITOR SMR13"/>
    <property type="match status" value="1"/>
</dbReference>
<sequence>MLLSLFQVPLSILQFSPLMYSEFYWFSVMGMSNSDLFLSDKDLNAMECNFSSRVPLPEYQDECQIAPSEERELHQEIQQGEVEEREKEENCESLVSSLKIKFPSVGESKVDEEDDGFQTPKSTEHKIKSAEICPPAPRKPKTISSTTRKASRGTRRVLLDLTSEVESLYPPVLLADLGGKIKKVRKGSETPYDRC</sequence>
<evidence type="ECO:0000313" key="4">
    <source>
        <dbReference type="EMBL" id="CAK9143023.1"/>
    </source>
</evidence>
<accession>A0ABC8RK06</accession>
<evidence type="ECO:0000256" key="2">
    <source>
        <dbReference type="ARBA" id="ARBA00023306"/>
    </source>
</evidence>
<keyword evidence="5" id="KW-1185">Reference proteome</keyword>
<evidence type="ECO:0000256" key="1">
    <source>
        <dbReference type="ARBA" id="ARBA00023013"/>
    </source>
</evidence>
<gene>
    <name evidence="4" type="ORF">ILEXP_LOCUS10719</name>
</gene>
<proteinExistence type="predicted"/>
<dbReference type="GO" id="GO:0004860">
    <property type="term" value="F:protein kinase inhibitor activity"/>
    <property type="evidence" value="ECO:0007669"/>
    <property type="project" value="UniProtKB-KW"/>
</dbReference>